<name>D7TEU8_VITVI</name>
<evidence type="ECO:0000313" key="1">
    <source>
        <dbReference type="EMBL" id="CBI29021.3"/>
    </source>
</evidence>
<dbReference type="AlphaFoldDB" id="D7TEU8"/>
<dbReference type="InParanoid" id="D7TEU8"/>
<dbReference type="HOGENOM" id="CLU_3400208_0_0_1"/>
<proteinExistence type="predicted"/>
<protein>
    <submittedName>
        <fullName evidence="1">Uncharacterized protein</fullName>
    </submittedName>
</protein>
<dbReference type="PaxDb" id="29760-VIT_10s0042g00470.t01"/>
<accession>D7TEU8</accession>
<keyword evidence="2" id="KW-1185">Reference proteome</keyword>
<evidence type="ECO:0000313" key="2">
    <source>
        <dbReference type="Proteomes" id="UP000009183"/>
    </source>
</evidence>
<gene>
    <name evidence="1" type="ordered locus">VIT_10s0042g00470</name>
</gene>
<sequence>MSLPANGATSKDFIDNWVKIGLPTKAKVKSE</sequence>
<dbReference type="Proteomes" id="UP000009183">
    <property type="component" value="Chromosome 10"/>
</dbReference>
<reference evidence="2" key="1">
    <citation type="journal article" date="2007" name="Nature">
        <title>The grapevine genome sequence suggests ancestral hexaploidization in major angiosperm phyla.</title>
        <authorList>
            <consortium name="The French-Italian Public Consortium for Grapevine Genome Characterization."/>
            <person name="Jaillon O."/>
            <person name="Aury J.-M."/>
            <person name="Noel B."/>
            <person name="Policriti A."/>
            <person name="Clepet C."/>
            <person name="Casagrande A."/>
            <person name="Choisne N."/>
            <person name="Aubourg S."/>
            <person name="Vitulo N."/>
            <person name="Jubin C."/>
            <person name="Vezzi A."/>
            <person name="Legeai F."/>
            <person name="Hugueney P."/>
            <person name="Dasilva C."/>
            <person name="Horner D."/>
            <person name="Mica E."/>
            <person name="Jublot D."/>
            <person name="Poulain J."/>
            <person name="Bruyere C."/>
            <person name="Billault A."/>
            <person name="Segurens B."/>
            <person name="Gouyvenoux M."/>
            <person name="Ugarte E."/>
            <person name="Cattonaro F."/>
            <person name="Anthouard V."/>
            <person name="Vico V."/>
            <person name="Del Fabbro C."/>
            <person name="Alaux M."/>
            <person name="Di Gaspero G."/>
            <person name="Dumas V."/>
            <person name="Felice N."/>
            <person name="Paillard S."/>
            <person name="Juman I."/>
            <person name="Moroldo M."/>
            <person name="Scalabrin S."/>
            <person name="Canaguier A."/>
            <person name="Le Clainche I."/>
            <person name="Malacrida G."/>
            <person name="Durand E."/>
            <person name="Pesole G."/>
            <person name="Laucou V."/>
            <person name="Chatelet P."/>
            <person name="Merdinoglu D."/>
            <person name="Delledonne M."/>
            <person name="Pezzotti M."/>
            <person name="Lecharny A."/>
            <person name="Scarpelli C."/>
            <person name="Artiguenave F."/>
            <person name="Pe M.E."/>
            <person name="Valle G."/>
            <person name="Morgante M."/>
            <person name="Caboche M."/>
            <person name="Adam-Blondon A.-F."/>
            <person name="Weissenbach J."/>
            <person name="Quetier F."/>
            <person name="Wincker P."/>
        </authorList>
    </citation>
    <scope>NUCLEOTIDE SEQUENCE [LARGE SCALE GENOMIC DNA]</scope>
    <source>
        <strain evidence="2">cv. Pinot noir / PN40024</strain>
    </source>
</reference>
<dbReference type="EMBL" id="FN595766">
    <property type="protein sequence ID" value="CBI29021.3"/>
    <property type="molecule type" value="Genomic_DNA"/>
</dbReference>
<organism evidence="1 2">
    <name type="scientific">Vitis vinifera</name>
    <name type="common">Grape</name>
    <dbReference type="NCBI Taxonomy" id="29760"/>
    <lineage>
        <taxon>Eukaryota</taxon>
        <taxon>Viridiplantae</taxon>
        <taxon>Streptophyta</taxon>
        <taxon>Embryophyta</taxon>
        <taxon>Tracheophyta</taxon>
        <taxon>Spermatophyta</taxon>
        <taxon>Magnoliopsida</taxon>
        <taxon>eudicotyledons</taxon>
        <taxon>Gunneridae</taxon>
        <taxon>Pentapetalae</taxon>
        <taxon>rosids</taxon>
        <taxon>Vitales</taxon>
        <taxon>Vitaceae</taxon>
        <taxon>Viteae</taxon>
        <taxon>Vitis</taxon>
    </lineage>
</organism>